<dbReference type="InterPro" id="IPR027370">
    <property type="entry name" value="Znf-RING_euk"/>
</dbReference>
<dbReference type="FunFam" id="2.60.120.920:FF:000004">
    <property type="entry name" value="Butyrophilin subfamily 1 member A1"/>
    <property type="match status" value="1"/>
</dbReference>
<dbReference type="AlphaFoldDB" id="A0AAW0N9U7"/>
<gene>
    <name evidence="9" type="ORF">WMY93_022405</name>
</gene>
<feature type="compositionally biased region" description="Polar residues" evidence="5">
    <location>
        <begin position="219"/>
        <end position="238"/>
    </location>
</feature>
<organism evidence="9 10">
    <name type="scientific">Mugilogobius chulae</name>
    <name type="common">yellowstripe goby</name>
    <dbReference type="NCBI Taxonomy" id="88201"/>
    <lineage>
        <taxon>Eukaryota</taxon>
        <taxon>Metazoa</taxon>
        <taxon>Chordata</taxon>
        <taxon>Craniata</taxon>
        <taxon>Vertebrata</taxon>
        <taxon>Euteleostomi</taxon>
        <taxon>Actinopterygii</taxon>
        <taxon>Neopterygii</taxon>
        <taxon>Teleostei</taxon>
        <taxon>Neoteleostei</taxon>
        <taxon>Acanthomorphata</taxon>
        <taxon>Gobiaria</taxon>
        <taxon>Gobiiformes</taxon>
        <taxon>Gobioidei</taxon>
        <taxon>Gobiidae</taxon>
        <taxon>Gobionellinae</taxon>
        <taxon>Mugilogobius</taxon>
    </lineage>
</organism>
<evidence type="ECO:0000259" key="7">
    <source>
        <dbReference type="PROSITE" id="PS50119"/>
    </source>
</evidence>
<dbReference type="PROSITE" id="PS50119">
    <property type="entry name" value="ZF_BBOX"/>
    <property type="match status" value="1"/>
</dbReference>
<dbReference type="GO" id="GO:0008270">
    <property type="term" value="F:zinc ion binding"/>
    <property type="evidence" value="ECO:0007669"/>
    <property type="project" value="UniProtKB-KW"/>
</dbReference>
<dbReference type="PROSITE" id="PS50089">
    <property type="entry name" value="ZF_RING_2"/>
    <property type="match status" value="1"/>
</dbReference>
<dbReference type="SMART" id="SM00184">
    <property type="entry name" value="RING"/>
    <property type="match status" value="1"/>
</dbReference>
<feature type="domain" description="RING-type" evidence="6">
    <location>
        <begin position="296"/>
        <end position="336"/>
    </location>
</feature>
<dbReference type="PROSITE" id="PS50188">
    <property type="entry name" value="B302_SPRY"/>
    <property type="match status" value="1"/>
</dbReference>
<dbReference type="CDD" id="cd12893">
    <property type="entry name" value="SPRY_PRY_TRIM35"/>
    <property type="match status" value="1"/>
</dbReference>
<dbReference type="Pfam" id="PF00643">
    <property type="entry name" value="zf-B_box"/>
    <property type="match status" value="1"/>
</dbReference>
<dbReference type="SMART" id="SM00449">
    <property type="entry name" value="SPRY"/>
    <property type="match status" value="1"/>
</dbReference>
<evidence type="ECO:0000256" key="2">
    <source>
        <dbReference type="ARBA" id="ARBA00022771"/>
    </source>
</evidence>
<keyword evidence="3" id="KW-0862">Zinc</keyword>
<feature type="region of interest" description="Disordered" evidence="5">
    <location>
        <begin position="191"/>
        <end position="255"/>
    </location>
</feature>
<feature type="compositionally biased region" description="Acidic residues" evidence="5">
    <location>
        <begin position="195"/>
        <end position="218"/>
    </location>
</feature>
<dbReference type="PRINTS" id="PR01407">
    <property type="entry name" value="BUTYPHLNCDUF"/>
</dbReference>
<protein>
    <recommendedName>
        <fullName evidence="11">RING-type E3 ubiquitin transferase</fullName>
    </recommendedName>
</protein>
<feature type="domain" description="B box-type" evidence="7">
    <location>
        <begin position="367"/>
        <end position="407"/>
    </location>
</feature>
<dbReference type="InterPro" id="IPR043136">
    <property type="entry name" value="B30.2/SPRY_sf"/>
</dbReference>
<dbReference type="Pfam" id="PF00622">
    <property type="entry name" value="SPRY"/>
    <property type="match status" value="1"/>
</dbReference>
<evidence type="ECO:0000313" key="9">
    <source>
        <dbReference type="EMBL" id="KAK7893253.1"/>
    </source>
</evidence>
<keyword evidence="10" id="KW-1185">Reference proteome</keyword>
<dbReference type="InterPro" id="IPR003877">
    <property type="entry name" value="SPRY_dom"/>
</dbReference>
<dbReference type="SUPFAM" id="SSF57850">
    <property type="entry name" value="RING/U-box"/>
    <property type="match status" value="1"/>
</dbReference>
<dbReference type="InterPro" id="IPR001870">
    <property type="entry name" value="B30.2/SPRY"/>
</dbReference>
<dbReference type="InterPro" id="IPR000315">
    <property type="entry name" value="Znf_B-box"/>
</dbReference>
<dbReference type="Pfam" id="PF13445">
    <property type="entry name" value="zf-RING_UBOX"/>
    <property type="match status" value="1"/>
</dbReference>
<dbReference type="Pfam" id="PF13765">
    <property type="entry name" value="PRY"/>
    <property type="match status" value="1"/>
</dbReference>
<evidence type="ECO:0000259" key="8">
    <source>
        <dbReference type="PROSITE" id="PS50188"/>
    </source>
</evidence>
<keyword evidence="2 4" id="KW-0863">Zinc-finger</keyword>
<dbReference type="InterPro" id="IPR013083">
    <property type="entry name" value="Znf_RING/FYVE/PHD"/>
</dbReference>
<dbReference type="Gene3D" id="2.60.120.920">
    <property type="match status" value="1"/>
</dbReference>
<evidence type="ECO:0000313" key="10">
    <source>
        <dbReference type="Proteomes" id="UP001460270"/>
    </source>
</evidence>
<dbReference type="Gene3D" id="3.30.40.10">
    <property type="entry name" value="Zinc/RING finger domain, C3HC4 (zinc finger)"/>
    <property type="match status" value="1"/>
</dbReference>
<sequence length="742" mass="84760">MPLSAYMSPHSQDALEDLGDALSDLEKKLCQHFRRLEIAGKRGRKVPVLLTPAMQEALDLLVSKREMCGVVPGNKYLFARPQACSYFRGSDCLRHFAKMCGAKNPESLTSTKLRKQTATLSQVLNLSNTELDQLADFLGHDVRVHRQFYRLPEGTLQLAKVSKILMALEQGRMAEFKGKGLDDITIDPEDHALQDSEDEDENQNIEEDLDAEMPDETNETSQPITIETSSHPSLQAVQRPSRKGPSRTPTSARRTVVKRTWNQREGAAHRGHRSALSLVFSAEMEPVSAVEDFLTCPVCLETFKEPVSLGCNHSFCSSCLHQYWDKNSTRTCPVCRRKSSKDLLIVNFALKQLSLSFSQKQPAPAGERERVCSSHPEQRPLFCLDECRPLCPMCEFSLHYGHKVVSVDSAVSELKEQLRSQLQPLTQRKEQASVLQRQYEEIQLHAHTQVEECERQIKEQFERLHRFLQQEEESVLRALREEQSRQAHTIEPQLQKIREEVSTLEQSILTVEEQLKRQSMDFIREYRHTLLPQPGPKPGPGLLINQAKVLGNMGFKAWDKMRALVQYSPVFLDKNTAGRCLHVSEDLRGVRRGDTEQQIPLNPERFTDVFVLGSEGFSSGSHQWDVEVGDHPHWFIGLVKESVDRKRLISLNPEDGFWCLYFYRGKYSDVDGKTLNVNPSPQKIRVRLDYDEGKLCFYDAENMSLICSHQHRFTDKMFPFFCVGFAGEAKTKEIRICPSEAR</sequence>
<dbReference type="InterPro" id="IPR050143">
    <property type="entry name" value="TRIM/RBCC"/>
</dbReference>
<dbReference type="InterPro" id="IPR013320">
    <property type="entry name" value="ConA-like_dom_sf"/>
</dbReference>
<dbReference type="PROSITE" id="PS00518">
    <property type="entry name" value="ZF_RING_1"/>
    <property type="match status" value="1"/>
</dbReference>
<dbReference type="InterPro" id="IPR006574">
    <property type="entry name" value="PRY"/>
</dbReference>
<name>A0AAW0N9U7_9GOBI</name>
<evidence type="ECO:0000256" key="1">
    <source>
        <dbReference type="ARBA" id="ARBA00022723"/>
    </source>
</evidence>
<evidence type="ECO:0008006" key="11">
    <source>
        <dbReference type="Google" id="ProtNLM"/>
    </source>
</evidence>
<evidence type="ECO:0000256" key="3">
    <source>
        <dbReference type="ARBA" id="ARBA00022833"/>
    </source>
</evidence>
<dbReference type="InterPro" id="IPR003879">
    <property type="entry name" value="Butyrophylin_SPRY"/>
</dbReference>
<evidence type="ECO:0000256" key="5">
    <source>
        <dbReference type="SAM" id="MobiDB-lite"/>
    </source>
</evidence>
<evidence type="ECO:0000256" key="4">
    <source>
        <dbReference type="PROSITE-ProRule" id="PRU00024"/>
    </source>
</evidence>
<dbReference type="InterPro" id="IPR017907">
    <property type="entry name" value="Znf_RING_CS"/>
</dbReference>
<accession>A0AAW0N9U7</accession>
<keyword evidence="1" id="KW-0479">Metal-binding</keyword>
<comment type="caution">
    <text evidence="9">The sequence shown here is derived from an EMBL/GenBank/DDBJ whole genome shotgun (WGS) entry which is preliminary data.</text>
</comment>
<dbReference type="EMBL" id="JBBPFD010000016">
    <property type="protein sequence ID" value="KAK7893253.1"/>
    <property type="molecule type" value="Genomic_DNA"/>
</dbReference>
<dbReference type="Gene3D" id="3.30.160.60">
    <property type="entry name" value="Classic Zinc Finger"/>
    <property type="match status" value="1"/>
</dbReference>
<evidence type="ECO:0000259" key="6">
    <source>
        <dbReference type="PROSITE" id="PS50089"/>
    </source>
</evidence>
<proteinExistence type="predicted"/>
<dbReference type="SMART" id="SM00589">
    <property type="entry name" value="PRY"/>
    <property type="match status" value="1"/>
</dbReference>
<dbReference type="SUPFAM" id="SSF49899">
    <property type="entry name" value="Concanavalin A-like lectins/glucanases"/>
    <property type="match status" value="1"/>
</dbReference>
<dbReference type="Proteomes" id="UP001460270">
    <property type="component" value="Unassembled WGS sequence"/>
</dbReference>
<dbReference type="PANTHER" id="PTHR24103">
    <property type="entry name" value="E3 UBIQUITIN-PROTEIN LIGASE TRIM"/>
    <property type="match status" value="1"/>
</dbReference>
<reference evidence="10" key="1">
    <citation type="submission" date="2024-04" db="EMBL/GenBank/DDBJ databases">
        <title>Salinicola lusitanus LLJ914,a marine bacterium isolated from the Okinawa Trough.</title>
        <authorList>
            <person name="Li J."/>
        </authorList>
    </citation>
    <scope>NUCLEOTIDE SEQUENCE [LARGE SCALE GENOMIC DNA]</scope>
</reference>
<feature type="domain" description="B30.2/SPRY" evidence="8">
    <location>
        <begin position="550"/>
        <end position="742"/>
    </location>
</feature>
<dbReference type="InterPro" id="IPR001841">
    <property type="entry name" value="Znf_RING"/>
</dbReference>
<dbReference type="SUPFAM" id="SSF57845">
    <property type="entry name" value="B-box zinc-binding domain"/>
    <property type="match status" value="1"/>
</dbReference>